<evidence type="ECO:0000313" key="1">
    <source>
        <dbReference type="EMBL" id="MBD2562924.1"/>
    </source>
</evidence>
<dbReference type="Proteomes" id="UP000604661">
    <property type="component" value="Unassembled WGS sequence"/>
</dbReference>
<reference evidence="1 2" key="1">
    <citation type="journal article" date="2020" name="ISME J.">
        <title>Comparative genomics reveals insights into cyanobacterial evolution and habitat adaptation.</title>
        <authorList>
            <person name="Chen M.Y."/>
            <person name="Teng W.K."/>
            <person name="Zhao L."/>
            <person name="Hu C.X."/>
            <person name="Zhou Y.K."/>
            <person name="Han B.P."/>
            <person name="Song L.R."/>
            <person name="Shu W.S."/>
        </authorList>
    </citation>
    <scope>NUCLEOTIDE SEQUENCE [LARGE SCALE GENOMIC DNA]</scope>
    <source>
        <strain evidence="1 2">FACHB-391</strain>
    </source>
</reference>
<dbReference type="EMBL" id="JACJTE010000023">
    <property type="protein sequence ID" value="MBD2562924.1"/>
    <property type="molecule type" value="Genomic_DNA"/>
</dbReference>
<keyword evidence="2" id="KW-1185">Reference proteome</keyword>
<organism evidence="1 2">
    <name type="scientific">Nostoc linckia FACHB-391</name>
    <dbReference type="NCBI Taxonomy" id="2692906"/>
    <lineage>
        <taxon>Bacteria</taxon>
        <taxon>Bacillati</taxon>
        <taxon>Cyanobacteriota</taxon>
        <taxon>Cyanophyceae</taxon>
        <taxon>Nostocales</taxon>
        <taxon>Nostocaceae</taxon>
        <taxon>Nostoc</taxon>
    </lineage>
</organism>
<evidence type="ECO:0000313" key="2">
    <source>
        <dbReference type="Proteomes" id="UP000604661"/>
    </source>
</evidence>
<comment type="caution">
    <text evidence="1">The sequence shown here is derived from an EMBL/GenBank/DDBJ whole genome shotgun (WGS) entry which is preliminary data.</text>
</comment>
<proteinExistence type="predicted"/>
<name>A0ABR8EZA7_NOSLI</name>
<protein>
    <submittedName>
        <fullName evidence="1">Uncharacterized protein</fullName>
    </submittedName>
</protein>
<sequence length="46" mass="5054">MAKMSIFHDIVLCVGQKPKSTKTGAGFKGAWCEELNPLCDRVACLR</sequence>
<accession>A0ABR8EZA7</accession>
<gene>
    <name evidence="1" type="ORF">H6G95_20335</name>
</gene>